<protein>
    <submittedName>
        <fullName evidence="2">Uncharacterized protein</fullName>
    </submittedName>
</protein>
<dbReference type="AlphaFoldDB" id="A0A6G1CNB3"/>
<dbReference type="Proteomes" id="UP000479710">
    <property type="component" value="Unassembled WGS sequence"/>
</dbReference>
<comment type="caution">
    <text evidence="2">The sequence shown here is derived from an EMBL/GenBank/DDBJ whole genome shotgun (WGS) entry which is preliminary data.</text>
</comment>
<evidence type="ECO:0000313" key="2">
    <source>
        <dbReference type="EMBL" id="KAF0901113.1"/>
    </source>
</evidence>
<gene>
    <name evidence="2" type="ORF">E2562_037970</name>
</gene>
<name>A0A6G1CNB3_9ORYZ</name>
<evidence type="ECO:0000256" key="1">
    <source>
        <dbReference type="SAM" id="MobiDB-lite"/>
    </source>
</evidence>
<evidence type="ECO:0000313" key="3">
    <source>
        <dbReference type="Proteomes" id="UP000479710"/>
    </source>
</evidence>
<organism evidence="2 3">
    <name type="scientific">Oryza meyeriana var. granulata</name>
    <dbReference type="NCBI Taxonomy" id="110450"/>
    <lineage>
        <taxon>Eukaryota</taxon>
        <taxon>Viridiplantae</taxon>
        <taxon>Streptophyta</taxon>
        <taxon>Embryophyta</taxon>
        <taxon>Tracheophyta</taxon>
        <taxon>Spermatophyta</taxon>
        <taxon>Magnoliopsida</taxon>
        <taxon>Liliopsida</taxon>
        <taxon>Poales</taxon>
        <taxon>Poaceae</taxon>
        <taxon>BOP clade</taxon>
        <taxon>Oryzoideae</taxon>
        <taxon>Oryzeae</taxon>
        <taxon>Oryzinae</taxon>
        <taxon>Oryza</taxon>
        <taxon>Oryza meyeriana</taxon>
    </lineage>
</organism>
<accession>A0A6G1CNB3</accession>
<proteinExistence type="predicted"/>
<sequence>MDNRGDAGTIRDGGGLGSRGGFEEMELSLEIEDSRSHHSFIVNLGRTVARKSMAEGLREERRRQRPSWGRGVGWEQKGGWPLGPKRSQAWRWPLGPEWSPTQRWAIEHSASTLPDLVVTFYTLIPM</sequence>
<reference evidence="2 3" key="1">
    <citation type="submission" date="2019-11" db="EMBL/GenBank/DDBJ databases">
        <title>Whole genome sequence of Oryza granulata.</title>
        <authorList>
            <person name="Li W."/>
        </authorList>
    </citation>
    <scope>NUCLEOTIDE SEQUENCE [LARGE SCALE GENOMIC DNA]</scope>
    <source>
        <strain evidence="3">cv. Menghai</strain>
        <tissue evidence="2">Leaf</tissue>
    </source>
</reference>
<dbReference type="EMBL" id="SPHZ02000009">
    <property type="protein sequence ID" value="KAF0901113.1"/>
    <property type="molecule type" value="Genomic_DNA"/>
</dbReference>
<feature type="region of interest" description="Disordered" evidence="1">
    <location>
        <begin position="53"/>
        <end position="92"/>
    </location>
</feature>
<feature type="compositionally biased region" description="Basic and acidic residues" evidence="1">
    <location>
        <begin position="53"/>
        <end position="62"/>
    </location>
</feature>
<keyword evidence="3" id="KW-1185">Reference proteome</keyword>